<reference evidence="2 3" key="2">
    <citation type="journal article" date="2015" name="Stand. Genomic Sci.">
        <title>The complete genome sequence of the rumen methanogen Methanosarcina barkeri CM1.</title>
        <authorList>
            <person name="Lambie S.C."/>
            <person name="Kelly W.J."/>
            <person name="Leahy S.C."/>
            <person name="Li D."/>
            <person name="Reilly K."/>
            <person name="McAllister T.A."/>
            <person name="Valle E.R."/>
            <person name="Attwood G.T."/>
            <person name="Altermann E."/>
        </authorList>
    </citation>
    <scope>NUCLEOTIDE SEQUENCE [LARGE SCALE GENOMIC DNA]</scope>
    <source>
        <strain evidence="2 3">CM1</strain>
    </source>
</reference>
<organism evidence="2 3">
    <name type="scientific">Methanosarcina barkeri CM1</name>
    <dbReference type="NCBI Taxonomy" id="796385"/>
    <lineage>
        <taxon>Archaea</taxon>
        <taxon>Methanobacteriati</taxon>
        <taxon>Methanobacteriota</taxon>
        <taxon>Stenosarchaea group</taxon>
        <taxon>Methanomicrobia</taxon>
        <taxon>Methanosarcinales</taxon>
        <taxon>Methanosarcinaceae</taxon>
        <taxon>Methanosarcina</taxon>
    </lineage>
</organism>
<gene>
    <name evidence="2" type="ORF">MCM1_2033</name>
</gene>
<name>A0A0G3CAL8_METBA</name>
<reference evidence="3" key="1">
    <citation type="submission" date="2014-06" db="EMBL/GenBank/DDBJ databases">
        <title>The complete genome sequence of Methanosarcina barkeri CM1.</title>
        <authorList>
            <consortium name="Pastoral Greenhouse Gas Research Consortium"/>
            <person name="Lambie S.C."/>
            <person name="Leahy S.C."/>
            <person name="Kelly W.J."/>
            <person name="Li D."/>
            <person name="Reilly K."/>
            <person name="Attwood G.T."/>
            <person name="Altermann E."/>
        </authorList>
    </citation>
    <scope>NUCLEOTIDE SEQUENCE [LARGE SCALE GENOMIC DNA]</scope>
    <source>
        <strain evidence="3">CM1</strain>
    </source>
</reference>
<dbReference type="InterPro" id="IPR043156">
    <property type="entry name" value="Catalase_clade2_helical"/>
</dbReference>
<proteinExistence type="predicted"/>
<evidence type="ECO:0000313" key="3">
    <source>
        <dbReference type="Proteomes" id="UP000035331"/>
    </source>
</evidence>
<dbReference type="EMBL" id="CP008746">
    <property type="protein sequence ID" value="AKJ39054.1"/>
    <property type="molecule type" value="Genomic_DNA"/>
</dbReference>
<dbReference type="AlphaFoldDB" id="A0A0G3CAL8"/>
<dbReference type="InterPro" id="IPR010582">
    <property type="entry name" value="Catalase_immune_responsive"/>
</dbReference>
<dbReference type="Gene3D" id="1.20.1370.20">
    <property type="match status" value="1"/>
</dbReference>
<evidence type="ECO:0000259" key="1">
    <source>
        <dbReference type="Pfam" id="PF06628"/>
    </source>
</evidence>
<evidence type="ECO:0000313" key="2">
    <source>
        <dbReference type="EMBL" id="AKJ39054.1"/>
    </source>
</evidence>
<dbReference type="PATRIC" id="fig|796385.3.peg.2519"/>
<sequence>MIGNLMADLSHVTIQAIQRRAIENLQQADETLAASVAKGVRGYIEIKKRGYFEYRIYPRILYFLSRNRPLIAFTLAFGLPDCYARLLFPQVKNLYKSKNSLNQRTHSFQVPLLPELELLLAGHPVAAVTVGLVL</sequence>
<protein>
    <recommendedName>
        <fullName evidence="1">Catalase immune-responsive domain-containing protein</fullName>
    </recommendedName>
</protein>
<dbReference type="Pfam" id="PF06628">
    <property type="entry name" value="Catalase-rel"/>
    <property type="match status" value="1"/>
</dbReference>
<dbReference type="Proteomes" id="UP000035331">
    <property type="component" value="Chromosome"/>
</dbReference>
<feature type="domain" description="Catalase immune-responsive" evidence="1">
    <location>
        <begin position="2"/>
        <end position="40"/>
    </location>
</feature>
<accession>A0A0G3CAL8</accession>